<reference evidence="1 2" key="1">
    <citation type="submission" date="2024-04" db="EMBL/GenBank/DDBJ databases">
        <title>Genomic Markers of Mycobacteria.</title>
        <authorList>
            <person name="Soliman M.S."/>
            <person name="Elkholy A."/>
            <person name="Soliman N.S."/>
            <person name="Abbas A."/>
            <person name="Khayrat S."/>
            <person name="Shawky S."/>
        </authorList>
    </citation>
    <scope>NUCLEOTIDE SEQUENCE [LARGE SCALE GENOMIC DNA]</scope>
    <source>
        <strain evidence="1 2">Egy-CU-AM5</strain>
    </source>
</reference>
<organism evidence="1 2">
    <name type="scientific">Mycolicibacterium porcinum</name>
    <dbReference type="NCBI Taxonomy" id="39693"/>
    <lineage>
        <taxon>Bacteria</taxon>
        <taxon>Bacillati</taxon>
        <taxon>Actinomycetota</taxon>
        <taxon>Actinomycetes</taxon>
        <taxon>Mycobacteriales</taxon>
        <taxon>Mycobacteriaceae</taxon>
        <taxon>Mycolicibacterium</taxon>
    </lineage>
</organism>
<evidence type="ECO:0000313" key="1">
    <source>
        <dbReference type="EMBL" id="MEX3741806.1"/>
    </source>
</evidence>
<sequence length="136" mass="14895">MTPDEQIRAAALLAAATSLGPNPNDVLLRADRFVDYIRGSEGRPALVDGVEPDFMELVESVGAGGLTAKVAARLWYRVDEPTRGQVEKVRRRLDKLTDRGLLVRESGQRGGGAETVWFPDRGKWMGVCSPWMAGNK</sequence>
<comment type="caution">
    <text evidence="1">The sequence shown here is derived from an EMBL/GenBank/DDBJ whole genome shotgun (WGS) entry which is preliminary data.</text>
</comment>
<evidence type="ECO:0008006" key="3">
    <source>
        <dbReference type="Google" id="ProtNLM"/>
    </source>
</evidence>
<dbReference type="Proteomes" id="UP001558474">
    <property type="component" value="Unassembled WGS sequence"/>
</dbReference>
<dbReference type="EMBL" id="JBDLOU010000078">
    <property type="protein sequence ID" value="MEX3741806.1"/>
    <property type="molecule type" value="Genomic_DNA"/>
</dbReference>
<protein>
    <recommendedName>
        <fullName evidence="3">MarR family transcriptional regulator</fullName>
    </recommendedName>
</protein>
<dbReference type="RefSeq" id="WP_368574079.1">
    <property type="nucleotide sequence ID" value="NZ_JBDLOU010000078.1"/>
</dbReference>
<accession>A0ABV3VNT6</accession>
<gene>
    <name evidence="1" type="ORF">ABFW12_26605</name>
</gene>
<keyword evidence="2" id="KW-1185">Reference proteome</keyword>
<name>A0ABV3VNT6_9MYCO</name>
<evidence type="ECO:0000313" key="2">
    <source>
        <dbReference type="Proteomes" id="UP001558474"/>
    </source>
</evidence>
<proteinExistence type="predicted"/>